<organism evidence="2 3">
    <name type="scientific">Microvirga splendida</name>
    <dbReference type="NCBI Taxonomy" id="2795727"/>
    <lineage>
        <taxon>Bacteria</taxon>
        <taxon>Pseudomonadati</taxon>
        <taxon>Pseudomonadota</taxon>
        <taxon>Alphaproteobacteria</taxon>
        <taxon>Hyphomicrobiales</taxon>
        <taxon>Methylobacteriaceae</taxon>
        <taxon>Microvirga</taxon>
    </lineage>
</organism>
<dbReference type="RefSeq" id="WP_199050337.1">
    <property type="nucleotide sequence ID" value="NZ_JAELXT010000020.1"/>
</dbReference>
<sequence length="154" mass="16322">MGFRTGLLNARGQITFIIALAVSTGFIIYLETLDTEARIQGRVATELARQRNAPPVISPAIDARVRANLQRSEEIYAAEPDAATARAALLSSLASAVQLSILKPEDGLARAQRVIADMERQTGDIPPVLMSALGNAAVAFPTLQDRIASLASAP</sequence>
<keyword evidence="3" id="KW-1185">Reference proteome</keyword>
<accession>A0ABS0Y4X9</accession>
<name>A0ABS0Y4X9_9HYPH</name>
<keyword evidence="1" id="KW-1133">Transmembrane helix</keyword>
<gene>
    <name evidence="2" type="ORF">JAO75_17040</name>
</gene>
<evidence type="ECO:0000313" key="3">
    <source>
        <dbReference type="Proteomes" id="UP000620670"/>
    </source>
</evidence>
<feature type="transmembrane region" description="Helical" evidence="1">
    <location>
        <begin position="12"/>
        <end position="30"/>
    </location>
</feature>
<dbReference type="EMBL" id="JAELXT010000020">
    <property type="protein sequence ID" value="MBJ6127110.1"/>
    <property type="molecule type" value="Genomic_DNA"/>
</dbReference>
<dbReference type="Proteomes" id="UP000620670">
    <property type="component" value="Unassembled WGS sequence"/>
</dbReference>
<evidence type="ECO:0000313" key="2">
    <source>
        <dbReference type="EMBL" id="MBJ6127110.1"/>
    </source>
</evidence>
<comment type="caution">
    <text evidence="2">The sequence shown here is derived from an EMBL/GenBank/DDBJ whole genome shotgun (WGS) entry which is preliminary data.</text>
</comment>
<reference evidence="3" key="1">
    <citation type="submission" date="2020-12" db="EMBL/GenBank/DDBJ databases">
        <title>Hymenobacter sp.</title>
        <authorList>
            <person name="Kim M.K."/>
        </authorList>
    </citation>
    <scope>NUCLEOTIDE SEQUENCE [LARGE SCALE GENOMIC DNA]</scope>
    <source>
        <strain evidence="3">BT325</strain>
    </source>
</reference>
<keyword evidence="1" id="KW-0472">Membrane</keyword>
<evidence type="ECO:0000256" key="1">
    <source>
        <dbReference type="SAM" id="Phobius"/>
    </source>
</evidence>
<protein>
    <submittedName>
        <fullName evidence="2">Uncharacterized protein</fullName>
    </submittedName>
</protein>
<keyword evidence="1" id="KW-0812">Transmembrane</keyword>
<proteinExistence type="predicted"/>